<dbReference type="PaxDb" id="35128-Thaps4908"/>
<evidence type="ECO:0000256" key="1">
    <source>
        <dbReference type="SAM" id="MobiDB-lite"/>
    </source>
</evidence>
<dbReference type="GeneID" id="7452254"/>
<proteinExistence type="predicted"/>
<name>B8C0N1_THAPS</name>
<feature type="domain" description="WW" evidence="2">
    <location>
        <begin position="6"/>
        <end position="39"/>
    </location>
</feature>
<evidence type="ECO:0000313" key="4">
    <source>
        <dbReference type="Proteomes" id="UP000001449"/>
    </source>
</evidence>
<accession>B8C0N1</accession>
<dbReference type="InParanoid" id="B8C0N1"/>
<sequence>MMNQPPSLPAGWCVCTDINSSRKYYTHTSGLLRWDPPPLPPLPPNNAHVQRVHHHHRQPPAELSPHQSMMQAPPPSGPQIHCQQQSVMNQAPPNNNTYLSPQINYYGVPQQPSTWPPHYQSYNQQRDTNYRPNQDESYPTLAINNNQPYQQRGLKRSPDDAYPYNHMRTDDDHQKRFRTSFAPHHGNNSIGSYHRPVGNGHSNNLNRNYPLKHKQIPQQQPQPVIKLEDRTKTCSKCKQLCKWNQYSKRQWSTNEMERKCKSCVVIWMEEEKERVAREGLGIANTVADAVAVNGGVKKDGGADYVESNPIDINTALSKEESVSSTTSDPVKLQVRIKPCYNCKTPVLWSSYSKTQWISLVGHCNTCIGDDAERLKTCYKCLVLCGVEEYSNRQWTLNVGVCNECQVRKVGSAGDGLKSDDAVHSSVASGYVEVDDAPLDMRANEPTILSVAIKQSPGKDEPQTDAAEAGGVQQEPDENEQSPPVKDAAPKDAIIISEEIKFASGLTTIDETMICKGKNPPKVNKVCSKCKEDVPKSSYTITQWRRKDDQRRCRKCVVQPVPKAT</sequence>
<feature type="compositionally biased region" description="Polar residues" evidence="1">
    <location>
        <begin position="120"/>
        <end position="150"/>
    </location>
</feature>
<dbReference type="HOGENOM" id="CLU_483598_0_0_1"/>
<evidence type="ECO:0000313" key="3">
    <source>
        <dbReference type="EMBL" id="EED93093.1"/>
    </source>
</evidence>
<protein>
    <recommendedName>
        <fullName evidence="2">WW domain-containing protein</fullName>
    </recommendedName>
</protein>
<dbReference type="Proteomes" id="UP000001449">
    <property type="component" value="Chromosome 4"/>
</dbReference>
<organism evidence="3 4">
    <name type="scientific">Thalassiosira pseudonana</name>
    <name type="common">Marine diatom</name>
    <name type="synonym">Cyclotella nana</name>
    <dbReference type="NCBI Taxonomy" id="35128"/>
    <lineage>
        <taxon>Eukaryota</taxon>
        <taxon>Sar</taxon>
        <taxon>Stramenopiles</taxon>
        <taxon>Ochrophyta</taxon>
        <taxon>Bacillariophyta</taxon>
        <taxon>Coscinodiscophyceae</taxon>
        <taxon>Thalassiosirophycidae</taxon>
        <taxon>Thalassiosirales</taxon>
        <taxon>Thalassiosiraceae</taxon>
        <taxon>Thalassiosira</taxon>
    </lineage>
</organism>
<dbReference type="InterPro" id="IPR001202">
    <property type="entry name" value="WW_dom"/>
</dbReference>
<dbReference type="KEGG" id="tps:THAPSDRAFT_4908"/>
<evidence type="ECO:0000259" key="2">
    <source>
        <dbReference type="PROSITE" id="PS50020"/>
    </source>
</evidence>
<gene>
    <name evidence="3" type="ORF">THAPSDRAFT_4908</name>
</gene>
<keyword evidence="4" id="KW-1185">Reference proteome</keyword>
<dbReference type="EMBL" id="CM000641">
    <property type="protein sequence ID" value="EED93093.1"/>
    <property type="molecule type" value="Genomic_DNA"/>
</dbReference>
<feature type="region of interest" description="Disordered" evidence="1">
    <location>
        <begin position="52"/>
        <end position="81"/>
    </location>
</feature>
<reference evidence="3 4" key="1">
    <citation type="journal article" date="2004" name="Science">
        <title>The genome of the diatom Thalassiosira pseudonana: ecology, evolution, and metabolism.</title>
        <authorList>
            <person name="Armbrust E.V."/>
            <person name="Berges J.A."/>
            <person name="Bowler C."/>
            <person name="Green B.R."/>
            <person name="Martinez D."/>
            <person name="Putnam N.H."/>
            <person name="Zhou S."/>
            <person name="Allen A.E."/>
            <person name="Apt K.E."/>
            <person name="Bechner M."/>
            <person name="Brzezinski M.A."/>
            <person name="Chaal B.K."/>
            <person name="Chiovitti A."/>
            <person name="Davis A.K."/>
            <person name="Demarest M.S."/>
            <person name="Detter J.C."/>
            <person name="Glavina T."/>
            <person name="Goodstein D."/>
            <person name="Hadi M.Z."/>
            <person name="Hellsten U."/>
            <person name="Hildebrand M."/>
            <person name="Jenkins B.D."/>
            <person name="Jurka J."/>
            <person name="Kapitonov V.V."/>
            <person name="Kroger N."/>
            <person name="Lau W.W."/>
            <person name="Lane T.W."/>
            <person name="Larimer F.W."/>
            <person name="Lippmeier J.C."/>
            <person name="Lucas S."/>
            <person name="Medina M."/>
            <person name="Montsant A."/>
            <person name="Obornik M."/>
            <person name="Parker M.S."/>
            <person name="Palenik B."/>
            <person name="Pazour G.J."/>
            <person name="Richardson P.M."/>
            <person name="Rynearson T.A."/>
            <person name="Saito M.A."/>
            <person name="Schwartz D.C."/>
            <person name="Thamatrakoln K."/>
            <person name="Valentin K."/>
            <person name="Vardi A."/>
            <person name="Wilkerson F.P."/>
            <person name="Rokhsar D.S."/>
        </authorList>
    </citation>
    <scope>NUCLEOTIDE SEQUENCE [LARGE SCALE GENOMIC DNA]</scope>
    <source>
        <strain evidence="3 4">CCMP1335</strain>
    </source>
</reference>
<dbReference type="RefSeq" id="XP_002289556.1">
    <property type="nucleotide sequence ID" value="XM_002289520.1"/>
</dbReference>
<feature type="region of interest" description="Disordered" evidence="1">
    <location>
        <begin position="452"/>
        <end position="489"/>
    </location>
</feature>
<feature type="region of interest" description="Disordered" evidence="1">
    <location>
        <begin position="109"/>
        <end position="169"/>
    </location>
</feature>
<reference evidence="3 4" key="2">
    <citation type="journal article" date="2008" name="Nature">
        <title>The Phaeodactylum genome reveals the evolutionary history of diatom genomes.</title>
        <authorList>
            <person name="Bowler C."/>
            <person name="Allen A.E."/>
            <person name="Badger J.H."/>
            <person name="Grimwood J."/>
            <person name="Jabbari K."/>
            <person name="Kuo A."/>
            <person name="Maheswari U."/>
            <person name="Martens C."/>
            <person name="Maumus F."/>
            <person name="Otillar R.P."/>
            <person name="Rayko E."/>
            <person name="Salamov A."/>
            <person name="Vandepoele K."/>
            <person name="Beszteri B."/>
            <person name="Gruber A."/>
            <person name="Heijde M."/>
            <person name="Katinka M."/>
            <person name="Mock T."/>
            <person name="Valentin K."/>
            <person name="Verret F."/>
            <person name="Berges J.A."/>
            <person name="Brownlee C."/>
            <person name="Cadoret J.P."/>
            <person name="Chiovitti A."/>
            <person name="Choi C.J."/>
            <person name="Coesel S."/>
            <person name="De Martino A."/>
            <person name="Detter J.C."/>
            <person name="Durkin C."/>
            <person name="Falciatore A."/>
            <person name="Fournet J."/>
            <person name="Haruta M."/>
            <person name="Huysman M.J."/>
            <person name="Jenkins B.D."/>
            <person name="Jiroutova K."/>
            <person name="Jorgensen R.E."/>
            <person name="Joubert Y."/>
            <person name="Kaplan A."/>
            <person name="Kroger N."/>
            <person name="Kroth P.G."/>
            <person name="La Roche J."/>
            <person name="Lindquist E."/>
            <person name="Lommer M."/>
            <person name="Martin-Jezequel V."/>
            <person name="Lopez P.J."/>
            <person name="Lucas S."/>
            <person name="Mangogna M."/>
            <person name="McGinnis K."/>
            <person name="Medlin L.K."/>
            <person name="Montsant A."/>
            <person name="Oudot-Le Secq M.P."/>
            <person name="Napoli C."/>
            <person name="Obornik M."/>
            <person name="Parker M.S."/>
            <person name="Petit J.L."/>
            <person name="Porcel B.M."/>
            <person name="Poulsen N."/>
            <person name="Robison M."/>
            <person name="Rychlewski L."/>
            <person name="Rynearson T.A."/>
            <person name="Schmutz J."/>
            <person name="Shapiro H."/>
            <person name="Siaut M."/>
            <person name="Stanley M."/>
            <person name="Sussman M.R."/>
            <person name="Taylor A.R."/>
            <person name="Vardi A."/>
            <person name="von Dassow P."/>
            <person name="Vyverman W."/>
            <person name="Willis A."/>
            <person name="Wyrwicz L.S."/>
            <person name="Rokhsar D.S."/>
            <person name="Weissenbach J."/>
            <person name="Armbrust E.V."/>
            <person name="Green B.R."/>
            <person name="Van de Peer Y."/>
            <person name="Grigoriev I.V."/>
        </authorList>
    </citation>
    <scope>NUCLEOTIDE SEQUENCE [LARGE SCALE GENOMIC DNA]</scope>
    <source>
        <strain evidence="3 4">CCMP1335</strain>
    </source>
</reference>
<dbReference type="AlphaFoldDB" id="B8C0N1"/>
<dbReference type="PROSITE" id="PS50020">
    <property type="entry name" value="WW_DOMAIN_2"/>
    <property type="match status" value="1"/>
</dbReference>